<keyword evidence="7" id="KW-1185">Reference proteome</keyword>
<keyword evidence="2" id="KW-0560">Oxidoreductase</keyword>
<keyword evidence="3" id="KW-0408">Iron</keyword>
<dbReference type="InterPro" id="IPR042098">
    <property type="entry name" value="TauD-like_sf"/>
</dbReference>
<evidence type="ECO:0000256" key="4">
    <source>
        <dbReference type="ARBA" id="ARBA00023194"/>
    </source>
</evidence>
<dbReference type="InterPro" id="IPR050411">
    <property type="entry name" value="AlphaKG_dependent_hydroxylases"/>
</dbReference>
<accession>A0ABQ3NRA8</accession>
<protein>
    <submittedName>
        <fullName evidence="6">Protein AmbC</fullName>
    </submittedName>
</protein>
<dbReference type="Pfam" id="PF02668">
    <property type="entry name" value="TauD"/>
    <property type="match status" value="1"/>
</dbReference>
<dbReference type="GeneID" id="86958452"/>
<dbReference type="PANTHER" id="PTHR10696:SF56">
    <property type="entry name" value="TAUD_TFDA-LIKE DOMAIN-CONTAINING PROTEIN"/>
    <property type="match status" value="1"/>
</dbReference>
<name>A0ABQ3NRA8_STRVG</name>
<dbReference type="InterPro" id="IPR003819">
    <property type="entry name" value="TauD/TfdA-like"/>
</dbReference>
<evidence type="ECO:0000313" key="7">
    <source>
        <dbReference type="Proteomes" id="UP000660554"/>
    </source>
</evidence>
<dbReference type="SUPFAM" id="SSF51197">
    <property type="entry name" value="Clavaminate synthase-like"/>
    <property type="match status" value="1"/>
</dbReference>
<comment type="caution">
    <text evidence="6">The sequence shown here is derived from an EMBL/GenBank/DDBJ whole genome shotgun (WGS) entry which is preliminary data.</text>
</comment>
<reference evidence="7" key="1">
    <citation type="submission" date="2020-09" db="EMBL/GenBank/DDBJ databases">
        <title>Whole genome shotgun sequence of Streptomyces cinnamonensis NBRC 15873.</title>
        <authorList>
            <person name="Komaki H."/>
            <person name="Tamura T."/>
        </authorList>
    </citation>
    <scope>NUCLEOTIDE SEQUENCE [LARGE SCALE GENOMIC DNA]</scope>
    <source>
        <strain evidence="7">NBRC 15873</strain>
    </source>
</reference>
<evidence type="ECO:0000256" key="3">
    <source>
        <dbReference type="ARBA" id="ARBA00023004"/>
    </source>
</evidence>
<sequence length="352" mass="37927">MSTHPDTTPTTAFAGVLDWLVEPGAPATVRAPELADAAAARDWLAEHGAELRAGLDRFGAVYVSGLPVRGVDDFAVVRDELVRRATPYREKATPRSDFGSGVFSSTDLPAAQAIRPHNENSYTLTFPGLLLFGCLTAPEEGGATPVTDCREVLRSLPAALVERMRASGWVLTRTYSETLSVAWQSAFGATTREEVEAYCAENAIACAWDEEGTLRTSQVRPGIVRHPRTGDEVWFNHMAFWNRFSLDEELREVLLDELGPDGLPFDTGLGDGVPLTEGDLAAVNAAYERATVRRAWQPGDLLIVDNVLTAHGRDPFRGDRRIVVAMGDPVAVADCAPTVAPRAGTVAAVSRG</sequence>
<evidence type="ECO:0000259" key="5">
    <source>
        <dbReference type="Pfam" id="PF02668"/>
    </source>
</evidence>
<organism evidence="6 7">
    <name type="scientific">Streptomyces virginiae</name>
    <name type="common">Streptomyces cinnamonensis</name>
    <dbReference type="NCBI Taxonomy" id="1961"/>
    <lineage>
        <taxon>Bacteria</taxon>
        <taxon>Bacillati</taxon>
        <taxon>Actinomycetota</taxon>
        <taxon>Actinomycetes</taxon>
        <taxon>Kitasatosporales</taxon>
        <taxon>Streptomycetaceae</taxon>
        <taxon>Streptomyces</taxon>
    </lineage>
</organism>
<dbReference type="Proteomes" id="UP000660554">
    <property type="component" value="Unassembled WGS sequence"/>
</dbReference>
<evidence type="ECO:0000256" key="1">
    <source>
        <dbReference type="ARBA" id="ARBA00001954"/>
    </source>
</evidence>
<gene>
    <name evidence="6" type="primary">ambC</name>
    <name evidence="6" type="ORF">Scinn_47490</name>
</gene>
<comment type="cofactor">
    <cofactor evidence="1">
        <name>Fe(2+)</name>
        <dbReference type="ChEBI" id="CHEBI:29033"/>
    </cofactor>
</comment>
<dbReference type="RefSeq" id="WP_053627424.1">
    <property type="nucleotide sequence ID" value="NZ_BMRU01000017.1"/>
</dbReference>
<proteinExistence type="predicted"/>
<feature type="domain" description="TauD/TfdA-like" evidence="5">
    <location>
        <begin position="36"/>
        <end position="324"/>
    </location>
</feature>
<dbReference type="PANTHER" id="PTHR10696">
    <property type="entry name" value="GAMMA-BUTYROBETAINE HYDROXYLASE-RELATED"/>
    <property type="match status" value="1"/>
</dbReference>
<evidence type="ECO:0000256" key="2">
    <source>
        <dbReference type="ARBA" id="ARBA00023002"/>
    </source>
</evidence>
<keyword evidence="4" id="KW-0045">Antibiotic biosynthesis</keyword>
<dbReference type="Gene3D" id="3.60.130.10">
    <property type="entry name" value="Clavaminate synthase-like"/>
    <property type="match status" value="1"/>
</dbReference>
<dbReference type="EMBL" id="BNDV01000010">
    <property type="protein sequence ID" value="GHI15286.1"/>
    <property type="molecule type" value="Genomic_DNA"/>
</dbReference>
<evidence type="ECO:0000313" key="6">
    <source>
        <dbReference type="EMBL" id="GHI15286.1"/>
    </source>
</evidence>